<reference evidence="2 3" key="1">
    <citation type="submission" date="2016-11" db="EMBL/GenBank/DDBJ databases">
        <authorList>
            <person name="Varghese N."/>
            <person name="Submissions S."/>
        </authorList>
    </citation>
    <scope>NUCLEOTIDE SEQUENCE [LARGE SCALE GENOMIC DNA]</scope>
    <source>
        <strain evidence="2 3">DSM 28249</strain>
    </source>
</reference>
<evidence type="ECO:0000256" key="1">
    <source>
        <dbReference type="SAM" id="MobiDB-lite"/>
    </source>
</evidence>
<keyword evidence="3" id="KW-1185">Reference proteome</keyword>
<feature type="region of interest" description="Disordered" evidence="1">
    <location>
        <begin position="15"/>
        <end position="52"/>
    </location>
</feature>
<name>A0A1M7CQE5_9RHOB</name>
<dbReference type="AlphaFoldDB" id="A0A1M7CQE5"/>
<accession>A0A1M7CQE5</accession>
<gene>
    <name evidence="2" type="ORF">SAMN05443432_102256</name>
</gene>
<evidence type="ECO:0000313" key="3">
    <source>
        <dbReference type="Proteomes" id="UP000322545"/>
    </source>
</evidence>
<sequence>MKEGLRARFFWPEISRGFGGRAPKSTSAKKTARGDEPPAPQSRPAPRDQGRAATVCDQCSIFATVSPKAEGVGTMVTPELLRISTFS</sequence>
<proteinExistence type="predicted"/>
<evidence type="ECO:0000313" key="2">
    <source>
        <dbReference type="EMBL" id="SHL69465.1"/>
    </source>
</evidence>
<dbReference type="Proteomes" id="UP000322545">
    <property type="component" value="Unassembled WGS sequence"/>
</dbReference>
<protein>
    <submittedName>
        <fullName evidence="2">Uncharacterized protein</fullName>
    </submittedName>
</protein>
<dbReference type="EMBL" id="FRCB01000002">
    <property type="protein sequence ID" value="SHL69465.1"/>
    <property type="molecule type" value="Genomic_DNA"/>
</dbReference>
<organism evidence="2 3">
    <name type="scientific">Roseovarius litoreus</name>
    <dbReference type="NCBI Taxonomy" id="1155722"/>
    <lineage>
        <taxon>Bacteria</taxon>
        <taxon>Pseudomonadati</taxon>
        <taxon>Pseudomonadota</taxon>
        <taxon>Alphaproteobacteria</taxon>
        <taxon>Rhodobacterales</taxon>
        <taxon>Roseobacteraceae</taxon>
        <taxon>Roseovarius</taxon>
    </lineage>
</organism>